<accession>A0ABN1ZJX6</accession>
<sequence length="131" mass="14514">MRSSAWPAGTPTSCPSHPPRARAAPPPPTAPRLPPAPPDPRRPPRGDRRPNRSVTAPGGAADSALWCETCPIAQGTYLDILIVWDRLFDVRAAGDWRERLSHVFRPPGWHPLPSVLLLRRLPEPFRARHPP</sequence>
<reference evidence="2 3" key="1">
    <citation type="journal article" date="2019" name="Int. J. Syst. Evol. Microbiol.">
        <title>The Global Catalogue of Microorganisms (GCM) 10K type strain sequencing project: providing services to taxonomists for standard genome sequencing and annotation.</title>
        <authorList>
            <consortium name="The Broad Institute Genomics Platform"/>
            <consortium name="The Broad Institute Genome Sequencing Center for Infectious Disease"/>
            <person name="Wu L."/>
            <person name="Ma J."/>
        </authorList>
    </citation>
    <scope>NUCLEOTIDE SEQUENCE [LARGE SCALE GENOMIC DNA]</scope>
    <source>
        <strain evidence="2 3">JCM 15481</strain>
    </source>
</reference>
<comment type="caution">
    <text evidence="2">The sequence shown here is derived from an EMBL/GenBank/DDBJ whole genome shotgun (WGS) entry which is preliminary data.</text>
</comment>
<dbReference type="Proteomes" id="UP001500443">
    <property type="component" value="Unassembled WGS sequence"/>
</dbReference>
<evidence type="ECO:0000256" key="1">
    <source>
        <dbReference type="SAM" id="MobiDB-lite"/>
    </source>
</evidence>
<name>A0ABN1ZJX6_9ACTN</name>
<proteinExistence type="predicted"/>
<evidence type="ECO:0000313" key="2">
    <source>
        <dbReference type="EMBL" id="GAA1500204.1"/>
    </source>
</evidence>
<organism evidence="2 3">
    <name type="scientific">Streptomyces synnematoformans</name>
    <dbReference type="NCBI Taxonomy" id="415721"/>
    <lineage>
        <taxon>Bacteria</taxon>
        <taxon>Bacillati</taxon>
        <taxon>Actinomycetota</taxon>
        <taxon>Actinomycetes</taxon>
        <taxon>Kitasatosporales</taxon>
        <taxon>Streptomycetaceae</taxon>
        <taxon>Streptomyces</taxon>
    </lineage>
</organism>
<dbReference type="EMBL" id="BAAAPF010000271">
    <property type="protein sequence ID" value="GAA1500204.1"/>
    <property type="molecule type" value="Genomic_DNA"/>
</dbReference>
<feature type="compositionally biased region" description="Basic and acidic residues" evidence="1">
    <location>
        <begin position="39"/>
        <end position="50"/>
    </location>
</feature>
<keyword evidence="3" id="KW-1185">Reference proteome</keyword>
<protein>
    <submittedName>
        <fullName evidence="2">Uncharacterized protein</fullName>
    </submittedName>
</protein>
<evidence type="ECO:0000313" key="3">
    <source>
        <dbReference type="Proteomes" id="UP001500443"/>
    </source>
</evidence>
<feature type="region of interest" description="Disordered" evidence="1">
    <location>
        <begin position="1"/>
        <end position="60"/>
    </location>
</feature>
<feature type="compositionally biased region" description="Pro residues" evidence="1">
    <location>
        <begin position="24"/>
        <end position="38"/>
    </location>
</feature>
<gene>
    <name evidence="2" type="ORF">GCM10009802_55300</name>
</gene>